<dbReference type="InterPro" id="IPR036291">
    <property type="entry name" value="NAD(P)-bd_dom_sf"/>
</dbReference>
<keyword evidence="4" id="KW-1185">Reference proteome</keyword>
<reference evidence="3 4" key="1">
    <citation type="submission" date="2022-08" db="EMBL/GenBank/DDBJ databases">
        <title>YIM 101645 draft genome.</title>
        <authorList>
            <person name="Chen X."/>
        </authorList>
    </citation>
    <scope>NUCLEOTIDE SEQUENCE [LARGE SCALE GENOMIC DNA]</scope>
    <source>
        <strain evidence="3 4">YIM 101645</strain>
    </source>
</reference>
<evidence type="ECO:0000259" key="2">
    <source>
        <dbReference type="Pfam" id="PF01370"/>
    </source>
</evidence>
<proteinExistence type="inferred from homology"/>
<comment type="caution">
    <text evidence="3">The sequence shown here is derived from an EMBL/GenBank/DDBJ whole genome shotgun (WGS) entry which is preliminary data.</text>
</comment>
<name>A0ABT2G3P9_9CORY</name>
<dbReference type="SUPFAM" id="SSF51735">
    <property type="entry name" value="NAD(P)-binding Rossmann-fold domains"/>
    <property type="match status" value="1"/>
</dbReference>
<dbReference type="Gene3D" id="3.40.50.720">
    <property type="entry name" value="NAD(P)-binding Rossmann-like Domain"/>
    <property type="match status" value="1"/>
</dbReference>
<dbReference type="Gene3D" id="3.90.25.10">
    <property type="entry name" value="UDP-galactose 4-epimerase, domain 1"/>
    <property type="match status" value="1"/>
</dbReference>
<organism evidence="3 4">
    <name type="scientific">Corynebacterium lemuris</name>
    <dbReference type="NCBI Taxonomy" id="1859292"/>
    <lineage>
        <taxon>Bacteria</taxon>
        <taxon>Bacillati</taxon>
        <taxon>Actinomycetota</taxon>
        <taxon>Actinomycetes</taxon>
        <taxon>Mycobacteriales</taxon>
        <taxon>Corynebacteriaceae</taxon>
        <taxon>Corynebacterium</taxon>
    </lineage>
</organism>
<protein>
    <submittedName>
        <fullName evidence="3">NAD-dependent epimerase/dehydratase family protein</fullName>
    </submittedName>
</protein>
<sequence length="310" mass="33307">MKILVTGGAGFIGSNLVKQLQKDEVSQVAVIDDFSTGFRENLLGLDVDLFEGSILDRDLVSRAARGSDAIVHLAARPSVPRSIQDPLASHHANATGTLHILEAARDSGAHVTLASSSSVYGANMAMPKAEHLRPMPISPYAVSKLATESYALAYKEVYGLKVLPFRFFNVYGPGQAAGHAYAAVIPAFLDAALKGNPLPIHGDGQQTRDFTFVETVTEALSVAARERLNPGDAVNLAFGTRSSLLDVVDIIEEILGSPLERDHREPRAGDVRDSQAANDNLRALFPMVEPVGLRAGITKTIEWFRETAKP</sequence>
<comment type="similarity">
    <text evidence="1">Belongs to the NAD(P)-dependent epimerase/dehydratase family.</text>
</comment>
<feature type="domain" description="NAD-dependent epimerase/dehydratase" evidence="2">
    <location>
        <begin position="3"/>
        <end position="237"/>
    </location>
</feature>
<dbReference type="Pfam" id="PF01370">
    <property type="entry name" value="Epimerase"/>
    <property type="match status" value="1"/>
</dbReference>
<accession>A0ABT2G3P9</accession>
<gene>
    <name evidence="3" type="ORF">NYP18_14300</name>
</gene>
<dbReference type="InterPro" id="IPR001509">
    <property type="entry name" value="Epimerase_deHydtase"/>
</dbReference>
<evidence type="ECO:0000313" key="4">
    <source>
        <dbReference type="Proteomes" id="UP001205965"/>
    </source>
</evidence>
<evidence type="ECO:0000313" key="3">
    <source>
        <dbReference type="EMBL" id="MCS5480814.1"/>
    </source>
</evidence>
<dbReference type="RefSeq" id="WP_259428873.1">
    <property type="nucleotide sequence ID" value="NZ_JANWTC010000019.1"/>
</dbReference>
<dbReference type="PANTHER" id="PTHR43000">
    <property type="entry name" value="DTDP-D-GLUCOSE 4,6-DEHYDRATASE-RELATED"/>
    <property type="match status" value="1"/>
</dbReference>
<dbReference type="Proteomes" id="UP001205965">
    <property type="component" value="Unassembled WGS sequence"/>
</dbReference>
<dbReference type="EMBL" id="JANWTC010000019">
    <property type="protein sequence ID" value="MCS5480814.1"/>
    <property type="molecule type" value="Genomic_DNA"/>
</dbReference>
<evidence type="ECO:0000256" key="1">
    <source>
        <dbReference type="ARBA" id="ARBA00007637"/>
    </source>
</evidence>